<dbReference type="EMBL" id="QOUX01000001">
    <property type="protein sequence ID" value="RXJ04284.1"/>
    <property type="molecule type" value="Genomic_DNA"/>
</dbReference>
<accession>A0A4Q0VX92</accession>
<dbReference type="OrthoDB" id="1273554at2"/>
<dbReference type="Proteomes" id="UP000290649">
    <property type="component" value="Unassembled WGS sequence"/>
</dbReference>
<dbReference type="AlphaFoldDB" id="A0A4Q0VX92"/>
<reference evidence="1 2" key="1">
    <citation type="journal article" date="2019" name="Int. J. Syst. Evol. Microbiol.">
        <title>Anaerobacillus alkaliphilus sp. nov., a novel alkaliphilic and moderately halophilic bacterium.</title>
        <authorList>
            <person name="Borsodi A.K."/>
            <person name="Aszalos J.M."/>
            <person name="Bihari P."/>
            <person name="Nagy I."/>
            <person name="Schumann P."/>
            <person name="Sproer C."/>
            <person name="Kovacs A.L."/>
            <person name="Boka K."/>
            <person name="Dobosy P."/>
            <person name="Ovari M."/>
            <person name="Szili-Kovacs T."/>
            <person name="Toth E."/>
        </authorList>
    </citation>
    <scope>NUCLEOTIDE SEQUENCE [LARGE SCALE GENOMIC DNA]</scope>
    <source>
        <strain evidence="1 2">B16-10</strain>
    </source>
</reference>
<keyword evidence="2" id="KW-1185">Reference proteome</keyword>
<sequence>MRKRYLAGWEIYLEDKEESIDYFKTHGVTEEAFQLFKQLQAGIELEIEGNQIVRAVEHQQEHQKVKWENEELPLEEWEDHPVFFLKKDVNGNHRIGGKKPKELQLPKHAEVMTKFQYIGSLGGEDRAFQWMNMEQFHIVFPLFECNYGVFFDYSNPLEPKVIEPTTFTDDWEDSFLQETQVEYERVNYRVTDELNDLQEFESRDVLLCGVPMWYQFPCVPRCPVTNEPMRFVCSIESDPSIKVINDHEVHNDILIFGDMGHLMVFYHPTSKVAFVMMEH</sequence>
<name>A0A4Q0VX92_9BACI</name>
<organism evidence="1 2">
    <name type="scientific">Anaerobacillus alkaliphilus</name>
    <dbReference type="NCBI Taxonomy" id="1548597"/>
    <lineage>
        <taxon>Bacteria</taxon>
        <taxon>Bacillati</taxon>
        <taxon>Bacillota</taxon>
        <taxon>Bacilli</taxon>
        <taxon>Bacillales</taxon>
        <taxon>Bacillaceae</taxon>
        <taxon>Anaerobacillus</taxon>
    </lineage>
</organism>
<comment type="caution">
    <text evidence="1">The sequence shown here is derived from an EMBL/GenBank/DDBJ whole genome shotgun (WGS) entry which is preliminary data.</text>
</comment>
<evidence type="ECO:0000313" key="1">
    <source>
        <dbReference type="EMBL" id="RXJ04284.1"/>
    </source>
</evidence>
<evidence type="ECO:0008006" key="3">
    <source>
        <dbReference type="Google" id="ProtNLM"/>
    </source>
</evidence>
<dbReference type="RefSeq" id="WP_129076632.1">
    <property type="nucleotide sequence ID" value="NZ_QOUX01000001.1"/>
</dbReference>
<protein>
    <recommendedName>
        <fullName evidence="3">DUF1963 domain-containing protein</fullName>
    </recommendedName>
</protein>
<gene>
    <name evidence="1" type="ORF">DS745_02555</name>
</gene>
<proteinExistence type="predicted"/>
<evidence type="ECO:0000313" key="2">
    <source>
        <dbReference type="Proteomes" id="UP000290649"/>
    </source>
</evidence>